<evidence type="ECO:0000256" key="7">
    <source>
        <dbReference type="ARBA" id="ARBA00022806"/>
    </source>
</evidence>
<evidence type="ECO:0000259" key="13">
    <source>
        <dbReference type="Pfam" id="PF21634"/>
    </source>
</evidence>
<keyword evidence="15" id="KW-1185">Reference proteome</keyword>
<evidence type="ECO:0000256" key="6">
    <source>
        <dbReference type="ARBA" id="ARBA00022801"/>
    </source>
</evidence>
<dbReference type="AlphaFoldDB" id="A0A672GX04"/>
<keyword evidence="6" id="KW-0378">Hydrolase</keyword>
<dbReference type="GO" id="GO:0032574">
    <property type="term" value="F:5'-3' RNA helicase activity"/>
    <property type="evidence" value="ECO:0007669"/>
    <property type="project" value="InterPro"/>
</dbReference>
<dbReference type="PANTHER" id="PTHR45418:SF1">
    <property type="entry name" value="CANCER_TESTIS ANTIGEN 55"/>
    <property type="match status" value="1"/>
</dbReference>
<dbReference type="GO" id="GO:0031047">
    <property type="term" value="P:regulatory ncRNA-mediated gene silencing"/>
    <property type="evidence" value="ECO:0007669"/>
    <property type="project" value="UniProtKB-KW"/>
</dbReference>
<dbReference type="InterPro" id="IPR041679">
    <property type="entry name" value="DNA2/NAM7-like_C"/>
</dbReference>
<dbReference type="GO" id="GO:0016787">
    <property type="term" value="F:hydrolase activity"/>
    <property type="evidence" value="ECO:0007669"/>
    <property type="project" value="UniProtKB-KW"/>
</dbReference>
<dbReference type="InterPro" id="IPR047187">
    <property type="entry name" value="SF1_C_Upf1"/>
</dbReference>
<dbReference type="PANTHER" id="PTHR45418">
    <property type="entry name" value="CANCER/TESTIS ANTIGEN 55"/>
    <property type="match status" value="1"/>
</dbReference>
<dbReference type="CDD" id="cd18808">
    <property type="entry name" value="SF1_C_Upf1"/>
    <property type="match status" value="1"/>
</dbReference>
<feature type="domain" description="Helicase MOV-10-like beta-barrel" evidence="13">
    <location>
        <begin position="84"/>
        <end position="150"/>
    </location>
</feature>
<evidence type="ECO:0000259" key="12">
    <source>
        <dbReference type="Pfam" id="PF13087"/>
    </source>
</evidence>
<comment type="similarity">
    <text evidence="2">Belongs to the DNA2/NAM7 helicase family. SDE3 subfamily.</text>
</comment>
<comment type="subcellular location">
    <subcellularLocation>
        <location evidence="1">Cytoplasm</location>
    </subcellularLocation>
</comment>
<keyword evidence="5" id="KW-0547">Nucleotide-binding</keyword>
<feature type="domain" description="DNA2/NAM7 helicase helicase" evidence="11">
    <location>
        <begin position="201"/>
        <end position="273"/>
    </location>
</feature>
<dbReference type="Pfam" id="PF13086">
    <property type="entry name" value="AAA_11"/>
    <property type="match status" value="2"/>
</dbReference>
<reference evidence="14" key="3">
    <citation type="submission" date="2025-09" db="UniProtKB">
        <authorList>
            <consortium name="Ensembl"/>
        </authorList>
    </citation>
    <scope>IDENTIFICATION</scope>
</reference>
<evidence type="ECO:0000256" key="10">
    <source>
        <dbReference type="ARBA" id="ARBA00047984"/>
    </source>
</evidence>
<dbReference type="InterPro" id="IPR041677">
    <property type="entry name" value="DNA2/NAM7_AAA_11"/>
</dbReference>
<dbReference type="Gene3D" id="3.40.50.300">
    <property type="entry name" value="P-loop containing nucleotide triphosphate hydrolases"/>
    <property type="match status" value="2"/>
</dbReference>
<keyword evidence="4" id="KW-0963">Cytoplasm</keyword>
<dbReference type="SUPFAM" id="SSF52540">
    <property type="entry name" value="P-loop containing nucleoside triphosphate hydrolases"/>
    <property type="match status" value="1"/>
</dbReference>
<keyword evidence="9" id="KW-0943">RNA-mediated gene silencing</keyword>
<dbReference type="InterPro" id="IPR026122">
    <property type="entry name" value="MOV-10/SDE3_DEXXQ/H-box"/>
</dbReference>
<evidence type="ECO:0000259" key="11">
    <source>
        <dbReference type="Pfam" id="PF13086"/>
    </source>
</evidence>
<evidence type="ECO:0000313" key="14">
    <source>
        <dbReference type="Ensembl" id="ENSSFAP00005022777.1"/>
    </source>
</evidence>
<proteinExistence type="inferred from homology"/>
<evidence type="ECO:0000256" key="3">
    <source>
        <dbReference type="ARBA" id="ARBA00012552"/>
    </source>
</evidence>
<dbReference type="GO" id="GO:0005524">
    <property type="term" value="F:ATP binding"/>
    <property type="evidence" value="ECO:0007669"/>
    <property type="project" value="UniProtKB-KW"/>
</dbReference>
<reference evidence="14" key="1">
    <citation type="submission" date="2019-06" db="EMBL/GenBank/DDBJ databases">
        <authorList>
            <consortium name="Wellcome Sanger Institute Data Sharing"/>
        </authorList>
    </citation>
    <scope>NUCLEOTIDE SEQUENCE [LARGE SCALE GENOMIC DNA]</scope>
</reference>
<feature type="domain" description="DNA2/NAM7 helicase helicase" evidence="11">
    <location>
        <begin position="312"/>
        <end position="382"/>
    </location>
</feature>
<dbReference type="Pfam" id="PF21634">
    <property type="entry name" value="MOV-10_beta-barrel"/>
    <property type="match status" value="1"/>
</dbReference>
<evidence type="ECO:0000313" key="15">
    <source>
        <dbReference type="Proteomes" id="UP000472267"/>
    </source>
</evidence>
<dbReference type="InParanoid" id="A0A672GX04"/>
<evidence type="ECO:0000256" key="4">
    <source>
        <dbReference type="ARBA" id="ARBA00022490"/>
    </source>
</evidence>
<dbReference type="Pfam" id="PF13087">
    <property type="entry name" value="AAA_12"/>
    <property type="match status" value="2"/>
</dbReference>
<feature type="domain" description="DNA2/NAM7 helicase-like C-terminal" evidence="12">
    <location>
        <begin position="395"/>
        <end position="460"/>
    </location>
</feature>
<sequence length="596" mass="66898">MPPVQPVRNETNHVSYVHCDRCRPVRSKVRGQGVCSLLVSSLTWEGISADSVHSLRIHVTFIRQLMPVLVSELAGKSSWNCSNLCQNLPGLSENRPSVRPGDELFVYPVEEKELKYSGSVVSVQQESVTLRFHTRLLDFFKEGMKFHVEFHFNRLLLNIQHRAVELAVKQRLQKLLFPDIPSRQSRQLTKLKLFDERLEENTEQNQAVHDIVFGTSMPAPYLVFGPPGTGKTVTLVEAIKQIQTKEDCHILACAPTNSAVDLLCKKIVHLGNEGDVFRLYALNLTPDFVPKELKTCCNLDRGSFYLPATKNLMSYKIIVTTLYTASRLVTEGVHEGHFTHVFVDEAGQALETECLIPLAGLVAAGRGQVVLAGDPKQLGPIVNCAAAKKYGLNVSLLERLLLIFSDDKSIDGAFNSRCVTKLLRNYRSHPDILEVPNRLFYKGELKPHEDESCKSCCDWEGLPQPVTKIKQELKILGKDFKSGYMDDIKVGPVEEFQGDERRVILVSTVRSQTEHLKTDEVFHMGFVCNKKRLNVALTRAKALLIVVGNPDTLQTNEQWKTFIDFCKEKGGYVCPLIGTLGLSLGLIPMWGQWGKC</sequence>
<accession>A0A672GX04</accession>
<dbReference type="CDD" id="cd18038">
    <property type="entry name" value="DEXXQc_Helz-like"/>
    <property type="match status" value="1"/>
</dbReference>
<dbReference type="GO" id="GO:0003723">
    <property type="term" value="F:RNA binding"/>
    <property type="evidence" value="ECO:0007669"/>
    <property type="project" value="InterPro"/>
</dbReference>
<evidence type="ECO:0000256" key="1">
    <source>
        <dbReference type="ARBA" id="ARBA00004496"/>
    </source>
</evidence>
<name>A0A672GX04_SALFA</name>
<dbReference type="InterPro" id="IPR027417">
    <property type="entry name" value="P-loop_NTPase"/>
</dbReference>
<dbReference type="EC" id="3.6.4.13" evidence="3"/>
<dbReference type="Ensembl" id="ENSSFAT00005023720.1">
    <property type="protein sequence ID" value="ENSSFAP00005022777.1"/>
    <property type="gene ID" value="ENSSFAG00005011790.1"/>
</dbReference>
<comment type="catalytic activity">
    <reaction evidence="10">
        <text>ATP + H2O = ADP + phosphate + H(+)</text>
        <dbReference type="Rhea" id="RHEA:13065"/>
        <dbReference type="ChEBI" id="CHEBI:15377"/>
        <dbReference type="ChEBI" id="CHEBI:15378"/>
        <dbReference type="ChEBI" id="CHEBI:30616"/>
        <dbReference type="ChEBI" id="CHEBI:43474"/>
        <dbReference type="ChEBI" id="CHEBI:456216"/>
        <dbReference type="EC" id="3.6.4.13"/>
    </reaction>
</comment>
<feature type="domain" description="DNA2/NAM7 helicase-like C-terminal" evidence="12">
    <location>
        <begin position="468"/>
        <end position="550"/>
    </location>
</feature>
<keyword evidence="7" id="KW-0347">Helicase</keyword>
<evidence type="ECO:0000256" key="8">
    <source>
        <dbReference type="ARBA" id="ARBA00022840"/>
    </source>
</evidence>
<evidence type="ECO:0000256" key="2">
    <source>
        <dbReference type="ARBA" id="ARBA00005601"/>
    </source>
</evidence>
<dbReference type="InterPro" id="IPR049080">
    <property type="entry name" value="MOV-10-like_beta-barrel"/>
</dbReference>
<evidence type="ECO:0000256" key="5">
    <source>
        <dbReference type="ARBA" id="ARBA00022741"/>
    </source>
</evidence>
<reference evidence="14" key="2">
    <citation type="submission" date="2025-08" db="UniProtKB">
        <authorList>
            <consortium name="Ensembl"/>
        </authorList>
    </citation>
    <scope>IDENTIFICATION</scope>
</reference>
<dbReference type="Proteomes" id="UP000472267">
    <property type="component" value="Chromosome 20"/>
</dbReference>
<keyword evidence="8" id="KW-0067">ATP-binding</keyword>
<protein>
    <recommendedName>
        <fullName evidence="3">RNA helicase</fullName>
        <ecNumber evidence="3">3.6.4.13</ecNumber>
    </recommendedName>
</protein>
<dbReference type="OMA" id="ELCIPIN"/>
<evidence type="ECO:0000256" key="9">
    <source>
        <dbReference type="ARBA" id="ARBA00023158"/>
    </source>
</evidence>
<organism evidence="14 15">
    <name type="scientific">Salarias fasciatus</name>
    <name type="common">Jewelled blenny</name>
    <name type="synonym">Blennius fasciatus</name>
    <dbReference type="NCBI Taxonomy" id="181472"/>
    <lineage>
        <taxon>Eukaryota</taxon>
        <taxon>Metazoa</taxon>
        <taxon>Chordata</taxon>
        <taxon>Craniata</taxon>
        <taxon>Vertebrata</taxon>
        <taxon>Euteleostomi</taxon>
        <taxon>Actinopterygii</taxon>
        <taxon>Neopterygii</taxon>
        <taxon>Teleostei</taxon>
        <taxon>Neoteleostei</taxon>
        <taxon>Acanthomorphata</taxon>
        <taxon>Ovalentaria</taxon>
        <taxon>Blenniimorphae</taxon>
        <taxon>Blenniiformes</taxon>
        <taxon>Blennioidei</taxon>
        <taxon>Blenniidae</taxon>
        <taxon>Salariinae</taxon>
        <taxon>Salarias</taxon>
    </lineage>
</organism>
<dbReference type="GO" id="GO:0005737">
    <property type="term" value="C:cytoplasm"/>
    <property type="evidence" value="ECO:0007669"/>
    <property type="project" value="UniProtKB-SubCell"/>
</dbReference>